<dbReference type="InParanoid" id="E4XC68"/>
<dbReference type="GO" id="GO:0005524">
    <property type="term" value="F:ATP binding"/>
    <property type="evidence" value="ECO:0007669"/>
    <property type="project" value="UniProtKB-KW"/>
</dbReference>
<accession>E4XC68</accession>
<dbReference type="InterPro" id="IPR051681">
    <property type="entry name" value="Ser/Thr_Kinases-Pseudokinases"/>
</dbReference>
<feature type="domain" description="Protein kinase" evidence="5">
    <location>
        <begin position="17"/>
        <end position="301"/>
    </location>
</feature>
<dbReference type="SUPFAM" id="SSF56112">
    <property type="entry name" value="Protein kinase-like (PK-like)"/>
    <property type="match status" value="1"/>
</dbReference>
<name>E4XC68_OIKDI</name>
<dbReference type="PROSITE" id="PS00108">
    <property type="entry name" value="PROTEIN_KINASE_ST"/>
    <property type="match status" value="1"/>
</dbReference>
<keyword evidence="7" id="KW-1185">Reference proteome</keyword>
<evidence type="ECO:0000313" key="6">
    <source>
        <dbReference type="EMBL" id="CBY09193.1"/>
    </source>
</evidence>
<reference evidence="6" key="1">
    <citation type="journal article" date="2010" name="Science">
        <title>Plasticity of animal genome architecture unmasked by rapid evolution of a pelagic tunicate.</title>
        <authorList>
            <person name="Denoeud F."/>
            <person name="Henriet S."/>
            <person name="Mungpakdee S."/>
            <person name="Aury J.M."/>
            <person name="Da Silva C."/>
            <person name="Brinkmann H."/>
            <person name="Mikhaleva J."/>
            <person name="Olsen L.C."/>
            <person name="Jubin C."/>
            <person name="Canestro C."/>
            <person name="Bouquet J.M."/>
            <person name="Danks G."/>
            <person name="Poulain J."/>
            <person name="Campsteijn C."/>
            <person name="Adamski M."/>
            <person name="Cross I."/>
            <person name="Yadetie F."/>
            <person name="Muffato M."/>
            <person name="Louis A."/>
            <person name="Butcher S."/>
            <person name="Tsagkogeorga G."/>
            <person name="Konrad A."/>
            <person name="Singh S."/>
            <person name="Jensen M.F."/>
            <person name="Cong E.H."/>
            <person name="Eikeseth-Otteraa H."/>
            <person name="Noel B."/>
            <person name="Anthouard V."/>
            <person name="Porcel B.M."/>
            <person name="Kachouri-Lafond R."/>
            <person name="Nishino A."/>
            <person name="Ugolini M."/>
            <person name="Chourrout P."/>
            <person name="Nishida H."/>
            <person name="Aasland R."/>
            <person name="Huzurbazar S."/>
            <person name="Westhof E."/>
            <person name="Delsuc F."/>
            <person name="Lehrach H."/>
            <person name="Reinhardt R."/>
            <person name="Weissenbach J."/>
            <person name="Roy S.W."/>
            <person name="Artiguenave F."/>
            <person name="Postlethwait J.H."/>
            <person name="Manak J.R."/>
            <person name="Thompson E.M."/>
            <person name="Jaillon O."/>
            <person name="Du Pasquier L."/>
            <person name="Boudinot P."/>
            <person name="Liberles D.A."/>
            <person name="Volff J.N."/>
            <person name="Philippe H."/>
            <person name="Lenhard B."/>
            <person name="Roest Crollius H."/>
            <person name="Wincker P."/>
            <person name="Chourrout D."/>
        </authorList>
    </citation>
    <scope>NUCLEOTIDE SEQUENCE [LARGE SCALE GENOMIC DNA]</scope>
</reference>
<dbReference type="GO" id="GO:0004674">
    <property type="term" value="F:protein serine/threonine kinase activity"/>
    <property type="evidence" value="ECO:0007669"/>
    <property type="project" value="TreeGrafter"/>
</dbReference>
<protein>
    <recommendedName>
        <fullName evidence="5">Protein kinase domain-containing protein</fullName>
    </recommendedName>
</protein>
<dbReference type="EMBL" id="FN653035">
    <property type="protein sequence ID" value="CBY09193.1"/>
    <property type="molecule type" value="Genomic_DNA"/>
</dbReference>
<dbReference type="Gene3D" id="1.10.510.10">
    <property type="entry name" value="Transferase(Phosphotransferase) domain 1"/>
    <property type="match status" value="1"/>
</dbReference>
<gene>
    <name evidence="6" type="ORF">GSOID_T00007722001</name>
</gene>
<dbReference type="Proteomes" id="UP000001307">
    <property type="component" value="Unassembled WGS sequence"/>
</dbReference>
<dbReference type="InterPro" id="IPR011009">
    <property type="entry name" value="Kinase-like_dom_sf"/>
</dbReference>
<dbReference type="OrthoDB" id="10013149at2759"/>
<dbReference type="Pfam" id="PF00069">
    <property type="entry name" value="Pkinase"/>
    <property type="match status" value="1"/>
</dbReference>
<keyword evidence="3" id="KW-0418">Kinase</keyword>
<dbReference type="InterPro" id="IPR000719">
    <property type="entry name" value="Prot_kinase_dom"/>
</dbReference>
<evidence type="ECO:0000256" key="4">
    <source>
        <dbReference type="ARBA" id="ARBA00022840"/>
    </source>
</evidence>
<keyword evidence="1" id="KW-0808">Transferase</keyword>
<evidence type="ECO:0000259" key="5">
    <source>
        <dbReference type="PROSITE" id="PS50011"/>
    </source>
</evidence>
<dbReference type="InterPro" id="IPR008271">
    <property type="entry name" value="Ser/Thr_kinase_AS"/>
</dbReference>
<evidence type="ECO:0000256" key="3">
    <source>
        <dbReference type="ARBA" id="ARBA00022777"/>
    </source>
</evidence>
<evidence type="ECO:0000313" key="7">
    <source>
        <dbReference type="Proteomes" id="UP000001307"/>
    </source>
</evidence>
<dbReference type="AlphaFoldDB" id="E4XC68"/>
<sequence>MNELESLGVPKIETDEVRVGGLLKQGAFGRIYDAKVNGEQRVVKIFNIRSGHTSLMQSFIREAKILHLARDYELIVKIHGWFVGSCGIDVGLILEKAQQDFDEYLHSQYSLMSELHRLDYIIALLFDLVEAMIYLHEQNIVHRDLKPSNCLLFSDEDMNVNLKLADFGSTRFLSSDPGQMTVQVGTVLWQAPEVNEREGYDERVDIYSFGVIVWECLTRKYPFTGNSKSKREMKECNKDDWQIMFQKRSECHPGPIPKLCNDDITRRLRNLIEICCSMDPDRRPDADSIFDVLLSLWNEYRDNVLTIQYNINEYPTDDSREDLLSHAPFEPLTNLSSTINYVHKEESSSQLSFSGLSLTNEFTGTDNFEAQVIPESELPQSNFDNSVQQFHEP</sequence>
<keyword evidence="4" id="KW-0067">ATP-binding</keyword>
<proteinExistence type="predicted"/>
<keyword evidence="2" id="KW-0547">Nucleotide-binding</keyword>
<dbReference type="PROSITE" id="PS50011">
    <property type="entry name" value="PROTEIN_KINASE_DOM"/>
    <property type="match status" value="1"/>
</dbReference>
<organism evidence="6">
    <name type="scientific">Oikopleura dioica</name>
    <name type="common">Tunicate</name>
    <dbReference type="NCBI Taxonomy" id="34765"/>
    <lineage>
        <taxon>Eukaryota</taxon>
        <taxon>Metazoa</taxon>
        <taxon>Chordata</taxon>
        <taxon>Tunicata</taxon>
        <taxon>Appendicularia</taxon>
        <taxon>Copelata</taxon>
        <taxon>Oikopleuridae</taxon>
        <taxon>Oikopleura</taxon>
    </lineage>
</organism>
<dbReference type="SMART" id="SM00220">
    <property type="entry name" value="S_TKc"/>
    <property type="match status" value="1"/>
</dbReference>
<evidence type="ECO:0000256" key="1">
    <source>
        <dbReference type="ARBA" id="ARBA00022679"/>
    </source>
</evidence>
<dbReference type="Gene3D" id="3.30.200.20">
    <property type="entry name" value="Phosphorylase Kinase, domain 1"/>
    <property type="match status" value="1"/>
</dbReference>
<dbReference type="PANTHER" id="PTHR44329:SF288">
    <property type="entry name" value="MITOGEN-ACTIVATED PROTEIN KINASE KINASE KINASE 20"/>
    <property type="match status" value="1"/>
</dbReference>
<dbReference type="PANTHER" id="PTHR44329">
    <property type="entry name" value="SERINE/THREONINE-PROTEIN KINASE TNNI3K-RELATED"/>
    <property type="match status" value="1"/>
</dbReference>
<evidence type="ECO:0000256" key="2">
    <source>
        <dbReference type="ARBA" id="ARBA00022741"/>
    </source>
</evidence>